<evidence type="ECO:0000259" key="4">
    <source>
        <dbReference type="SMART" id="SM01135"/>
    </source>
</evidence>
<keyword evidence="2" id="KW-0539">Nucleus</keyword>
<evidence type="ECO:0000256" key="2">
    <source>
        <dbReference type="ARBA" id="ARBA00023242"/>
    </source>
</evidence>
<name>A0A9W7DYK8_9STRA</name>
<dbReference type="EMBL" id="BRXZ01002278">
    <property type="protein sequence ID" value="GMH58835.1"/>
    <property type="molecule type" value="Genomic_DNA"/>
</dbReference>
<dbReference type="Proteomes" id="UP001165082">
    <property type="component" value="Unassembled WGS sequence"/>
</dbReference>
<evidence type="ECO:0000313" key="6">
    <source>
        <dbReference type="Proteomes" id="UP001165082"/>
    </source>
</evidence>
<feature type="domain" description="DIRP" evidence="4">
    <location>
        <begin position="174"/>
        <end position="288"/>
    </location>
</feature>
<feature type="non-terminal residue" evidence="5">
    <location>
        <position position="1"/>
    </location>
</feature>
<keyword evidence="6" id="KW-1185">Reference proteome</keyword>
<evidence type="ECO:0000256" key="1">
    <source>
        <dbReference type="ARBA" id="ARBA00004123"/>
    </source>
</evidence>
<dbReference type="SMART" id="SM01135">
    <property type="entry name" value="DIRP"/>
    <property type="match status" value="1"/>
</dbReference>
<proteinExistence type="predicted"/>
<dbReference type="InterPro" id="IPR010561">
    <property type="entry name" value="LIN-9/ALY1"/>
</dbReference>
<evidence type="ECO:0000313" key="5">
    <source>
        <dbReference type="EMBL" id="GMH58835.1"/>
    </source>
</evidence>
<dbReference type="GO" id="GO:0051726">
    <property type="term" value="P:regulation of cell cycle"/>
    <property type="evidence" value="ECO:0007669"/>
    <property type="project" value="TreeGrafter"/>
</dbReference>
<protein>
    <recommendedName>
        <fullName evidence="4">DIRP domain-containing protein</fullName>
    </recommendedName>
</protein>
<feature type="non-terminal residue" evidence="5">
    <location>
        <position position="396"/>
    </location>
</feature>
<comment type="subcellular location">
    <subcellularLocation>
        <location evidence="1">Nucleus</location>
    </subcellularLocation>
</comment>
<sequence>YRPRTRGVTYDEDDEGEALRVLFDVVNGKSDDDNSGSNPYGSPKKRTNNTRLSRTPNSLSGTPNSQRKRKERKVAGKARSYKSLSMLDFTRRNQYAEEREDMETEREFERVLPSFDRLGLWAELKGTKAASTKAEEFTTFNFPPITNPSSKHPSQIMALVHNIRRSKFFTYEHFYADIDKPFYDHSPLSSFMARYDLYEDTTLTREEWNVVKTRAIQTATCSGTPFNPRNPSRRLFSPKFVASQISSLETYRKTAREIQRDPCAHPEFPHAVRGLLPVGSTCTALHSYHNVIHRGIILADTSASPADPPAYVVQFERPSLGVSIVPDLAVSCHGPRTGRVREALDPFADLSSPCYSIGKVPYGTSYGPLLNHTRMQDAAFFEVEAVEAVTQNTAAA</sequence>
<feature type="compositionally biased region" description="Polar residues" evidence="3">
    <location>
        <begin position="49"/>
        <end position="65"/>
    </location>
</feature>
<dbReference type="GO" id="GO:0017053">
    <property type="term" value="C:transcription repressor complex"/>
    <property type="evidence" value="ECO:0007669"/>
    <property type="project" value="InterPro"/>
</dbReference>
<dbReference type="GO" id="GO:0003677">
    <property type="term" value="F:DNA binding"/>
    <property type="evidence" value="ECO:0007669"/>
    <property type="project" value="TreeGrafter"/>
</dbReference>
<dbReference type="GO" id="GO:0005654">
    <property type="term" value="C:nucleoplasm"/>
    <property type="evidence" value="ECO:0007669"/>
    <property type="project" value="TreeGrafter"/>
</dbReference>
<gene>
    <name evidence="5" type="ORF">TrRE_jg834</name>
</gene>
<reference evidence="5" key="1">
    <citation type="submission" date="2022-07" db="EMBL/GenBank/DDBJ databases">
        <title>Genome analysis of Parmales, a sister group of diatoms, reveals the evolutionary specialization of diatoms from phago-mixotrophs to photoautotrophs.</title>
        <authorList>
            <person name="Ban H."/>
            <person name="Sato S."/>
            <person name="Yoshikawa S."/>
            <person name="Kazumasa Y."/>
            <person name="Nakamura Y."/>
            <person name="Ichinomiya M."/>
            <person name="Saitoh K."/>
            <person name="Sato N."/>
            <person name="Blanc-Mathieu R."/>
            <person name="Endo H."/>
            <person name="Kuwata A."/>
            <person name="Ogata H."/>
        </authorList>
    </citation>
    <scope>NUCLEOTIDE SEQUENCE</scope>
</reference>
<feature type="compositionally biased region" description="Basic residues" evidence="3">
    <location>
        <begin position="66"/>
        <end position="78"/>
    </location>
</feature>
<evidence type="ECO:0000256" key="3">
    <source>
        <dbReference type="SAM" id="MobiDB-lite"/>
    </source>
</evidence>
<organism evidence="5 6">
    <name type="scientific">Triparma retinervis</name>
    <dbReference type="NCBI Taxonomy" id="2557542"/>
    <lineage>
        <taxon>Eukaryota</taxon>
        <taxon>Sar</taxon>
        <taxon>Stramenopiles</taxon>
        <taxon>Ochrophyta</taxon>
        <taxon>Bolidophyceae</taxon>
        <taxon>Parmales</taxon>
        <taxon>Triparmaceae</taxon>
        <taxon>Triparma</taxon>
    </lineage>
</organism>
<dbReference type="PANTHER" id="PTHR21689:SF2">
    <property type="entry name" value="PROTEIN LIN-9 HOMOLOG"/>
    <property type="match status" value="1"/>
</dbReference>
<feature type="region of interest" description="Disordered" evidence="3">
    <location>
        <begin position="25"/>
        <end position="78"/>
    </location>
</feature>
<dbReference type="PANTHER" id="PTHR21689">
    <property type="entry name" value="LIN-9"/>
    <property type="match status" value="1"/>
</dbReference>
<dbReference type="Pfam" id="PF06584">
    <property type="entry name" value="DIRP"/>
    <property type="match status" value="1"/>
</dbReference>
<dbReference type="AlphaFoldDB" id="A0A9W7DYK8"/>
<dbReference type="InterPro" id="IPR033471">
    <property type="entry name" value="DIRP"/>
</dbReference>
<dbReference type="GO" id="GO:0006357">
    <property type="term" value="P:regulation of transcription by RNA polymerase II"/>
    <property type="evidence" value="ECO:0007669"/>
    <property type="project" value="TreeGrafter"/>
</dbReference>
<dbReference type="OrthoDB" id="2339771at2759"/>
<accession>A0A9W7DYK8</accession>
<comment type="caution">
    <text evidence="5">The sequence shown here is derived from an EMBL/GenBank/DDBJ whole genome shotgun (WGS) entry which is preliminary data.</text>
</comment>
<dbReference type="GO" id="GO:0006351">
    <property type="term" value="P:DNA-templated transcription"/>
    <property type="evidence" value="ECO:0007669"/>
    <property type="project" value="InterPro"/>
</dbReference>